<evidence type="ECO:0000259" key="20">
    <source>
        <dbReference type="SMART" id="SM00079"/>
    </source>
</evidence>
<keyword evidence="4 19" id="KW-0812">Transmembrane</keyword>
<organism evidence="22 23">
    <name type="scientific">Pelobates cultripes</name>
    <name type="common">Western spadefoot toad</name>
    <dbReference type="NCBI Taxonomy" id="61616"/>
    <lineage>
        <taxon>Eukaryota</taxon>
        <taxon>Metazoa</taxon>
        <taxon>Chordata</taxon>
        <taxon>Craniata</taxon>
        <taxon>Vertebrata</taxon>
        <taxon>Euteleostomi</taxon>
        <taxon>Amphibia</taxon>
        <taxon>Batrachia</taxon>
        <taxon>Anura</taxon>
        <taxon>Pelobatoidea</taxon>
        <taxon>Pelobatidae</taxon>
        <taxon>Pelobates</taxon>
    </lineage>
</organism>
<dbReference type="FunFam" id="1.10.287.70:FF:000143">
    <property type="entry name" value="Probable glutamate receptor"/>
    <property type="match status" value="1"/>
</dbReference>
<evidence type="ECO:0000256" key="5">
    <source>
        <dbReference type="ARBA" id="ARBA00022729"/>
    </source>
</evidence>
<feature type="binding site" evidence="16">
    <location>
        <position position="284"/>
    </location>
    <ligand>
        <name>L-glutamate</name>
        <dbReference type="ChEBI" id="CHEBI:29985"/>
    </ligand>
</feature>
<evidence type="ECO:0000256" key="7">
    <source>
        <dbReference type="ARBA" id="ARBA00023018"/>
    </source>
</evidence>
<keyword evidence="13 19" id="KW-1071">Ligand-gated ion channel</keyword>
<dbReference type="Gene3D" id="3.40.190.10">
    <property type="entry name" value="Periplasmic binding protein-like II"/>
    <property type="match status" value="1"/>
</dbReference>
<dbReference type="PRINTS" id="PR00177">
    <property type="entry name" value="NMDARECEPTOR"/>
</dbReference>
<evidence type="ECO:0000256" key="12">
    <source>
        <dbReference type="ARBA" id="ARBA00023257"/>
    </source>
</evidence>
<feature type="transmembrane region" description="Helical" evidence="19">
    <location>
        <begin position="325"/>
        <end position="343"/>
    </location>
</feature>
<dbReference type="Pfam" id="PF10613">
    <property type="entry name" value="Lig_chan-Glu_bd"/>
    <property type="match status" value="1"/>
</dbReference>
<comment type="function">
    <text evidence="19">Receptor for glutamate that functions as a ligand-gated ion channel in the central nervous system and plays an important role in excitatory synaptic transmission. L-glutamate acts as an excitatory neurotransmitter at many synapses in the central nervous system.</text>
</comment>
<keyword evidence="12 19" id="KW-0628">Postsynaptic cell membrane</keyword>
<keyword evidence="8 19" id="KW-0406">Ion transport</keyword>
<evidence type="ECO:0000256" key="15">
    <source>
        <dbReference type="ARBA" id="ARBA00034104"/>
    </source>
</evidence>
<evidence type="ECO:0000256" key="8">
    <source>
        <dbReference type="ARBA" id="ARBA00023065"/>
    </source>
</evidence>
<evidence type="ECO:0000256" key="3">
    <source>
        <dbReference type="ARBA" id="ARBA00022475"/>
    </source>
</evidence>
<feature type="transmembrane region" description="Helical" evidence="19">
    <location>
        <begin position="575"/>
        <end position="595"/>
    </location>
</feature>
<dbReference type="InterPro" id="IPR015683">
    <property type="entry name" value="Ionotropic_Glu_rcpt"/>
</dbReference>
<evidence type="ECO:0000256" key="14">
    <source>
        <dbReference type="ARBA" id="ARBA00023303"/>
    </source>
</evidence>
<dbReference type="PANTHER" id="PTHR18966">
    <property type="entry name" value="IONOTROPIC GLUTAMATE RECEPTOR"/>
    <property type="match status" value="1"/>
</dbReference>
<keyword evidence="14 19" id="KW-0407">Ion channel</keyword>
<evidence type="ECO:0000256" key="6">
    <source>
        <dbReference type="ARBA" id="ARBA00022989"/>
    </source>
</evidence>
<dbReference type="SMART" id="SM00918">
    <property type="entry name" value="Lig_chan-Glu_bd"/>
    <property type="match status" value="1"/>
</dbReference>
<dbReference type="GO" id="GO:0038023">
    <property type="term" value="F:signaling receptor activity"/>
    <property type="evidence" value="ECO:0007669"/>
    <property type="project" value="InterPro"/>
</dbReference>
<feature type="domain" description="Ionotropic glutamate receptor C-terminal" evidence="20">
    <location>
        <begin position="202"/>
        <end position="557"/>
    </location>
</feature>
<feature type="binding site" evidence="16">
    <location>
        <position position="446"/>
    </location>
    <ligand>
        <name>L-glutamate</name>
        <dbReference type="ChEBI" id="CHEBI:29985"/>
    </ligand>
</feature>
<evidence type="ECO:0000256" key="19">
    <source>
        <dbReference type="RuleBase" id="RU367118"/>
    </source>
</evidence>
<evidence type="ECO:0000256" key="11">
    <source>
        <dbReference type="ARBA" id="ARBA00023180"/>
    </source>
</evidence>
<feature type="domain" description="Ionotropic glutamate receptor L-glutamate and glycine-binding" evidence="21">
    <location>
        <begin position="212"/>
        <end position="268"/>
    </location>
</feature>
<feature type="binding site" evidence="16">
    <location>
        <position position="279"/>
    </location>
    <ligand>
        <name>L-glutamate</name>
        <dbReference type="ChEBI" id="CHEBI:29985"/>
    </ligand>
</feature>
<comment type="similarity">
    <text evidence="1 19">Belongs to the glutamate-gated ion channel (TC 1.A.10.1) family.</text>
</comment>
<keyword evidence="9 19" id="KW-0472">Membrane</keyword>
<evidence type="ECO:0000256" key="13">
    <source>
        <dbReference type="ARBA" id="ARBA00023286"/>
    </source>
</evidence>
<evidence type="ECO:0000256" key="16">
    <source>
        <dbReference type="PIRSR" id="PIRSR601508-1"/>
    </source>
</evidence>
<comment type="subcellular location">
    <subcellularLocation>
        <location evidence="15 19">Postsynaptic cell membrane</location>
        <topology evidence="15 19">Multi-pass membrane protein</topology>
    </subcellularLocation>
</comment>
<feature type="site" description="Interaction with the cone snail toxin Con-ikot-ikot" evidence="17">
    <location>
        <position position="451"/>
    </location>
</feature>
<dbReference type="InterPro" id="IPR001320">
    <property type="entry name" value="Iontro_rcpt_C"/>
</dbReference>
<reference evidence="22" key="1">
    <citation type="submission" date="2022-03" db="EMBL/GenBank/DDBJ databases">
        <authorList>
            <person name="Alioto T."/>
            <person name="Alioto T."/>
            <person name="Gomez Garrido J."/>
        </authorList>
    </citation>
    <scope>NUCLEOTIDE SEQUENCE</scope>
</reference>
<feature type="transmembrane region" description="Helical" evidence="19">
    <location>
        <begin position="390"/>
        <end position="414"/>
    </location>
</feature>
<dbReference type="EMBL" id="OW240921">
    <property type="protein sequence ID" value="CAH2320021.1"/>
    <property type="molecule type" value="Genomic_DNA"/>
</dbReference>
<proteinExistence type="inferred from homology"/>
<dbReference type="SMART" id="SM00079">
    <property type="entry name" value="PBPe"/>
    <property type="match status" value="1"/>
</dbReference>
<evidence type="ECO:0000256" key="2">
    <source>
        <dbReference type="ARBA" id="ARBA00022448"/>
    </source>
</evidence>
<dbReference type="FunFam" id="3.40.190.10:FF:000364">
    <property type="entry name" value="Si:dkey-183j2.10"/>
    <property type="match status" value="1"/>
</dbReference>
<evidence type="ECO:0000256" key="10">
    <source>
        <dbReference type="ARBA" id="ARBA00023170"/>
    </source>
</evidence>
<dbReference type="Proteomes" id="UP001295444">
    <property type="component" value="Chromosome 10"/>
</dbReference>
<keyword evidence="6 19" id="KW-1133">Transmembrane helix</keyword>
<feature type="transmembrane region" description="Helical" evidence="19">
    <location>
        <begin position="164"/>
        <end position="181"/>
    </location>
</feature>
<evidence type="ECO:0000256" key="9">
    <source>
        <dbReference type="ARBA" id="ARBA00023136"/>
    </source>
</evidence>
<dbReference type="AlphaFoldDB" id="A0AAD1T694"/>
<keyword evidence="10 19" id="KW-0675">Receptor</keyword>
<dbReference type="Gene3D" id="1.10.287.70">
    <property type="match status" value="1"/>
</dbReference>
<dbReference type="GO" id="GO:0015276">
    <property type="term" value="F:ligand-gated monoatomic ion channel activity"/>
    <property type="evidence" value="ECO:0007669"/>
    <property type="project" value="InterPro"/>
</dbReference>
<feature type="disulfide bond" evidence="18">
    <location>
        <begin position="506"/>
        <end position="559"/>
    </location>
</feature>
<evidence type="ECO:0000313" key="22">
    <source>
        <dbReference type="EMBL" id="CAH2320021.1"/>
    </source>
</evidence>
<keyword evidence="23" id="KW-1185">Reference proteome</keyword>
<dbReference type="SUPFAM" id="SSF53850">
    <property type="entry name" value="Periplasmic binding protein-like II"/>
    <property type="match status" value="1"/>
</dbReference>
<dbReference type="SUPFAM" id="SSF81324">
    <property type="entry name" value="Voltage-gated potassium channels"/>
    <property type="match status" value="1"/>
</dbReference>
<dbReference type="InterPro" id="IPR019594">
    <property type="entry name" value="Glu/Gly-bd"/>
</dbReference>
<dbReference type="Pfam" id="PF00060">
    <property type="entry name" value="Lig_chan"/>
    <property type="match status" value="1"/>
</dbReference>
<evidence type="ECO:0000256" key="18">
    <source>
        <dbReference type="PIRSR" id="PIRSR601508-3"/>
    </source>
</evidence>
<feature type="binding site" evidence="16">
    <location>
        <position position="277"/>
    </location>
    <ligand>
        <name>L-glutamate</name>
        <dbReference type="ChEBI" id="CHEBI:29985"/>
    </ligand>
</feature>
<name>A0AAD1T694_PELCU</name>
<feature type="binding site" evidence="16">
    <location>
        <position position="445"/>
    </location>
    <ligand>
        <name>L-glutamate</name>
        <dbReference type="ChEBI" id="CHEBI:29985"/>
    </ligand>
</feature>
<evidence type="ECO:0000256" key="4">
    <source>
        <dbReference type="ARBA" id="ARBA00022692"/>
    </source>
</evidence>
<keyword evidence="7 19" id="KW-0770">Synapse</keyword>
<sequence length="639" mass="71296">MRRWLKVENLKGVLCGPDCRSKNVKDIQGELAISSCTQTKRTSNEESIPVKNYSQLIHQAKVITKTGVTYSPPPNHCEKQAAKHTFLCGVIIIRNSCSSFVNSKPFLLNCKICCFSQQISLLALIFLCKEGVTPLGLSQGLKNKNWAVTYTATLFRTETAMKKLIVLLVGVTVLFLGYGGAEENQEFIHKDRERTKRQIPEKLTVTTILEQPFAMMSSSEMEGFCVDLLSELSQSLGFNYTINVVKDGRYGVRDPDGNWNGMVGEIIRKEADLVVAPLTITSAREKEISFTKPFLQTGISILLRKEASSESSNFFGFLNPFSRETWIGIVTAYIITCLCLFLVGRLSPCEWADTSSEQNQFTFLNSLWFGIGAFTLQGAQPHPKAVSARIIAVIWWVFSITLLAAYIASFAAFLNVGTEQTTHIQTFEDLVKQRKLEFGTINSSSTFQFFKNSKNPTYQMIYEQMEKKKDWVLVKSFSEGVRRVRESNYAFLGESIMQDLVAARHCDLARAPEVISGRGYGIAATLDSPLIKPLSIAILEQIESGNIDYLREKWWENSCPTKGSSGWTPVQPHTLGGIFLILGIGLALGLIVSLIELMCKAKNNADLQQKSCCSAFSEEISKRIGARKEAQENSEKVKP</sequence>
<feature type="binding site" evidence="16">
    <location>
        <position position="494"/>
    </location>
    <ligand>
        <name>L-glutamate</name>
        <dbReference type="ChEBI" id="CHEBI:29985"/>
    </ligand>
</feature>
<feature type="site" description="Crucial to convey clamshell closure to channel opening" evidence="17">
    <location>
        <position position="424"/>
    </location>
</feature>
<evidence type="ECO:0000259" key="21">
    <source>
        <dbReference type="SMART" id="SM00918"/>
    </source>
</evidence>
<accession>A0AAD1T694</accession>
<keyword evidence="5" id="KW-0732">Signal</keyword>
<feature type="site" description="Interaction with the cone snail toxin Con-ikot-ikot" evidence="17">
    <location>
        <position position="253"/>
    </location>
</feature>
<dbReference type="InterPro" id="IPR001508">
    <property type="entry name" value="Iono_Glu_rcpt_met"/>
</dbReference>
<protein>
    <recommendedName>
        <fullName evidence="19">Glutamate receptor</fullName>
    </recommendedName>
</protein>
<keyword evidence="11" id="KW-0325">Glycoprotein</keyword>
<evidence type="ECO:0000313" key="23">
    <source>
        <dbReference type="Proteomes" id="UP001295444"/>
    </source>
</evidence>
<keyword evidence="2 19" id="KW-0813">Transport</keyword>
<evidence type="ECO:0000256" key="17">
    <source>
        <dbReference type="PIRSR" id="PIRSR601508-2"/>
    </source>
</evidence>
<dbReference type="CDD" id="cd13685">
    <property type="entry name" value="PBP2_iGluR_non_NMDA_like"/>
    <property type="match status" value="1"/>
</dbReference>
<dbReference type="GO" id="GO:0045211">
    <property type="term" value="C:postsynaptic membrane"/>
    <property type="evidence" value="ECO:0007669"/>
    <property type="project" value="UniProtKB-SubCell"/>
</dbReference>
<keyword evidence="3 19" id="KW-1003">Cell membrane</keyword>
<keyword evidence="18" id="KW-1015">Disulfide bond</keyword>
<gene>
    <name evidence="22" type="ORF">PECUL_23A022062</name>
</gene>
<evidence type="ECO:0000256" key="1">
    <source>
        <dbReference type="ARBA" id="ARBA00008685"/>
    </source>
</evidence>